<dbReference type="PANTHER" id="PTHR13353">
    <property type="entry name" value="TRANSMEMBRANE PROTEIN 19"/>
    <property type="match status" value="1"/>
</dbReference>
<name>A0A127B748_9EURY</name>
<evidence type="ECO:0000256" key="3">
    <source>
        <dbReference type="ARBA" id="ARBA00022692"/>
    </source>
</evidence>
<evidence type="ECO:0000313" key="10">
    <source>
        <dbReference type="Proteomes" id="UP001571980"/>
    </source>
</evidence>
<feature type="transmembrane region" description="Helical" evidence="6">
    <location>
        <begin position="149"/>
        <end position="173"/>
    </location>
</feature>
<evidence type="ECO:0000313" key="8">
    <source>
        <dbReference type="EMBL" id="MFA4804053.1"/>
    </source>
</evidence>
<dbReference type="OrthoDB" id="28948at2157"/>
<dbReference type="PANTHER" id="PTHR13353:SF5">
    <property type="entry name" value="TRANSMEMBRANE PROTEIN 19"/>
    <property type="match status" value="1"/>
</dbReference>
<reference evidence="9" key="1">
    <citation type="submission" date="2015-02" db="EMBL/GenBank/DDBJ databases">
        <title>Pyrococcus kukulkanii sp. nov., a novel hyperthermophilic archaeon isolated from a deep-sea hydrothermal vent at the Guaymas Basin.</title>
        <authorList>
            <person name="Oger P.M."/>
            <person name="Callac N."/>
            <person name="Jebbar M."/>
            <person name="Godfroy A."/>
        </authorList>
    </citation>
    <scope>NUCLEOTIDE SEQUENCE [LARGE SCALE GENOMIC DNA]</scope>
    <source>
        <strain evidence="9">NCB100</strain>
    </source>
</reference>
<gene>
    <name evidence="8" type="ORF">P8X34_04770</name>
    <name evidence="7" type="ORF">TQ32_00040</name>
</gene>
<accession>A0A127B748</accession>
<sequence>MSVQGLLILITLAIISYKTKALDLWGTFTAFILGYFILSLGGWLPFLALFLFLISGTLATKFKIKEKKKLGLVDEKYRSIGNVLGNGLAPLLFLIVEVIIKNDYGWAAVFASIATANADTLASEIGKPLGKNPRLITNFRKAKPGEEGAVTLVGELAALLGALVIGVIGTFAVSEYKFKMLLSVTIAGFIGANVDSLIGATLERKRLVDNNGTNFIATLIGGILGAIIFLLI</sequence>
<keyword evidence="5 6" id="KW-0472">Membrane</keyword>
<dbReference type="RefSeq" id="WP_068319853.1">
    <property type="nucleotide sequence ID" value="NZ_CP010835.1"/>
</dbReference>
<evidence type="ECO:0000313" key="9">
    <source>
        <dbReference type="Proteomes" id="UP000070587"/>
    </source>
</evidence>
<protein>
    <submittedName>
        <fullName evidence="8">DUF92 domain-containing protein</fullName>
    </submittedName>
    <submittedName>
        <fullName evidence="7">Membrane protein</fullName>
    </submittedName>
</protein>
<dbReference type="GeneID" id="28490172"/>
<reference evidence="7 9" key="2">
    <citation type="journal article" date="2016" name="Int. J. Syst. Evol. Microbiol.">
        <title>Pyrococcus kukulkanii sp. nov., a hyperthermophilic, piezophilic archaeon isolated from a deep-sea hydrothermal vent.</title>
        <authorList>
            <person name="Callac N."/>
            <person name="Oger P."/>
            <person name="Lesongeur F."/>
            <person name="Rattray J.E."/>
            <person name="Vannier P."/>
            <person name="Michoud G."/>
            <person name="Beauverger M."/>
            <person name="Gayet N."/>
            <person name="Rouxel O."/>
            <person name="Jebbar M."/>
            <person name="Godfroy A."/>
        </authorList>
    </citation>
    <scope>NUCLEOTIDE SEQUENCE [LARGE SCALE GENOMIC DNA]</scope>
    <source>
        <strain evidence="7 9">NCB100</strain>
    </source>
</reference>
<dbReference type="KEGG" id="pyc:TQ32_00040"/>
<dbReference type="Proteomes" id="UP000070587">
    <property type="component" value="Chromosome"/>
</dbReference>
<proteinExistence type="inferred from homology"/>
<evidence type="ECO:0000256" key="5">
    <source>
        <dbReference type="ARBA" id="ARBA00023136"/>
    </source>
</evidence>
<comment type="similarity">
    <text evidence="2">Belongs to the TMEM19 family.</text>
</comment>
<keyword evidence="3 6" id="KW-0812">Transmembrane</keyword>
<dbReference type="Pfam" id="PF01940">
    <property type="entry name" value="DUF92"/>
    <property type="match status" value="1"/>
</dbReference>
<comment type="subcellular location">
    <subcellularLocation>
        <location evidence="1">Membrane</location>
        <topology evidence="1">Multi-pass membrane protein</topology>
    </subcellularLocation>
</comment>
<evidence type="ECO:0000256" key="1">
    <source>
        <dbReference type="ARBA" id="ARBA00004141"/>
    </source>
</evidence>
<feature type="transmembrane region" description="Helical" evidence="6">
    <location>
        <begin position="180"/>
        <end position="202"/>
    </location>
</feature>
<keyword evidence="4 6" id="KW-1133">Transmembrane helix</keyword>
<organism evidence="7 9">
    <name type="scientific">Pyrococcus kukulkanii</name>
    <dbReference type="NCBI Taxonomy" id="1609559"/>
    <lineage>
        <taxon>Archaea</taxon>
        <taxon>Methanobacteriati</taxon>
        <taxon>Methanobacteriota</taxon>
        <taxon>Thermococci</taxon>
        <taxon>Thermococcales</taxon>
        <taxon>Thermococcaceae</taxon>
        <taxon>Pyrococcus</taxon>
    </lineage>
</organism>
<feature type="transmembrane region" description="Helical" evidence="6">
    <location>
        <begin position="31"/>
        <end position="59"/>
    </location>
</feature>
<evidence type="ECO:0000313" key="7">
    <source>
        <dbReference type="EMBL" id="AMM53055.1"/>
    </source>
</evidence>
<keyword evidence="10" id="KW-1185">Reference proteome</keyword>
<reference evidence="8 10" key="3">
    <citation type="submission" date="2023-03" db="EMBL/GenBank/DDBJ databases">
        <title>Speciation in Pyrococcus: adaptation to high temperature as a mechanism.</title>
        <authorList>
            <person name="Gu J."/>
        </authorList>
    </citation>
    <scope>NUCLEOTIDE SEQUENCE [LARGE SCALE GENOMIC DNA]</scope>
    <source>
        <strain evidence="8 10">LMOA34</strain>
    </source>
</reference>
<dbReference type="PATRIC" id="fig|1609559.3.peg.8"/>
<evidence type="ECO:0000256" key="6">
    <source>
        <dbReference type="SAM" id="Phobius"/>
    </source>
</evidence>
<dbReference type="STRING" id="1609559.TQ32_00040"/>
<dbReference type="EMBL" id="JARRIG010000002">
    <property type="protein sequence ID" value="MFA4804053.1"/>
    <property type="molecule type" value="Genomic_DNA"/>
</dbReference>
<dbReference type="AlphaFoldDB" id="A0A127B748"/>
<dbReference type="EMBL" id="CP010835">
    <property type="protein sequence ID" value="AMM53055.1"/>
    <property type="molecule type" value="Genomic_DNA"/>
</dbReference>
<feature type="transmembrane region" description="Helical" evidence="6">
    <location>
        <begin position="214"/>
        <end position="231"/>
    </location>
</feature>
<dbReference type="GO" id="GO:0016020">
    <property type="term" value="C:membrane"/>
    <property type="evidence" value="ECO:0007669"/>
    <property type="project" value="UniProtKB-SubCell"/>
</dbReference>
<evidence type="ECO:0000256" key="2">
    <source>
        <dbReference type="ARBA" id="ARBA00009012"/>
    </source>
</evidence>
<evidence type="ECO:0000256" key="4">
    <source>
        <dbReference type="ARBA" id="ARBA00022989"/>
    </source>
</evidence>
<dbReference type="InterPro" id="IPR002794">
    <property type="entry name" value="DUF92_TMEM19"/>
</dbReference>
<feature type="transmembrane region" description="Helical" evidence="6">
    <location>
        <begin position="80"/>
        <end position="100"/>
    </location>
</feature>
<dbReference type="Proteomes" id="UP001571980">
    <property type="component" value="Unassembled WGS sequence"/>
</dbReference>